<feature type="compositionally biased region" description="Polar residues" evidence="1">
    <location>
        <begin position="1"/>
        <end position="17"/>
    </location>
</feature>
<dbReference type="GO" id="GO:0005634">
    <property type="term" value="C:nucleus"/>
    <property type="evidence" value="ECO:0007669"/>
    <property type="project" value="TreeGrafter"/>
</dbReference>
<dbReference type="SUPFAM" id="SSF57924">
    <property type="entry name" value="Inhibitor of apoptosis (IAP) repeat"/>
    <property type="match status" value="1"/>
</dbReference>
<sequence>MEHPAQQTDALPYQSNETSEHSGVYPTLTTFENSDWPSKHNGKIVKLASIGFFYTGSSDLVRCFHCGLGLGDWEMDDDPRNEHKRLGYGCVYFDKFLKYEPCVYEAKDACSTVSRQLCDRAKCDFCRWELEAKNDLTLNTRNN</sequence>
<dbReference type="VEuPathDB" id="VectorBase:AALB20_029969"/>
<proteinExistence type="predicted"/>
<accession>A0A182FCA2</accession>
<dbReference type="VEuPathDB" id="VectorBase:AALB004136"/>
<name>A0A182FCA2_ANOAL</name>
<dbReference type="Pfam" id="PF00653">
    <property type="entry name" value="BIR"/>
    <property type="match status" value="1"/>
</dbReference>
<keyword evidence="3" id="KW-1185">Reference proteome</keyword>
<reference evidence="2" key="2">
    <citation type="submission" date="2022-08" db="UniProtKB">
        <authorList>
            <consortium name="EnsemblMetazoa"/>
        </authorList>
    </citation>
    <scope>IDENTIFICATION</scope>
    <source>
        <strain evidence="2">STECLA/ALBI9_A</strain>
    </source>
</reference>
<dbReference type="AlphaFoldDB" id="A0A182FCA2"/>
<dbReference type="GO" id="GO:0005737">
    <property type="term" value="C:cytoplasm"/>
    <property type="evidence" value="ECO:0007669"/>
    <property type="project" value="TreeGrafter"/>
</dbReference>
<dbReference type="STRING" id="7167.A0A182FCA2"/>
<organism evidence="2 3">
    <name type="scientific">Anopheles albimanus</name>
    <name type="common">New world malaria mosquito</name>
    <dbReference type="NCBI Taxonomy" id="7167"/>
    <lineage>
        <taxon>Eukaryota</taxon>
        <taxon>Metazoa</taxon>
        <taxon>Ecdysozoa</taxon>
        <taxon>Arthropoda</taxon>
        <taxon>Hexapoda</taxon>
        <taxon>Insecta</taxon>
        <taxon>Pterygota</taxon>
        <taxon>Neoptera</taxon>
        <taxon>Endopterygota</taxon>
        <taxon>Diptera</taxon>
        <taxon>Nematocera</taxon>
        <taxon>Culicoidea</taxon>
        <taxon>Culicidae</taxon>
        <taxon>Anophelinae</taxon>
        <taxon>Anopheles</taxon>
    </lineage>
</organism>
<dbReference type="InterPro" id="IPR001370">
    <property type="entry name" value="BIR_rpt"/>
</dbReference>
<dbReference type="CDD" id="cd00022">
    <property type="entry name" value="BIR"/>
    <property type="match status" value="1"/>
</dbReference>
<dbReference type="Gene3D" id="1.10.1170.10">
    <property type="entry name" value="Inhibitor Of Apoptosis Protein (2mihbC-IAP-1), Chain A"/>
    <property type="match status" value="1"/>
</dbReference>
<reference evidence="2 3" key="1">
    <citation type="journal article" date="2017" name="G3 (Bethesda)">
        <title>The Physical Genome Mapping of Anopheles albimanus Corrected Scaffold Misassemblies and Identified Interarm Rearrangements in Genus Anopheles.</title>
        <authorList>
            <person name="Artemov G.N."/>
            <person name="Peery A.N."/>
            <person name="Jiang X."/>
            <person name="Tu Z."/>
            <person name="Stegniy V.N."/>
            <person name="Sharakhova M.V."/>
            <person name="Sharakhov I.V."/>
        </authorList>
    </citation>
    <scope>NUCLEOTIDE SEQUENCE [LARGE SCALE GENOMIC DNA]</scope>
    <source>
        <strain evidence="2 3">ALBI9_A</strain>
    </source>
</reference>
<dbReference type="PROSITE" id="PS50143">
    <property type="entry name" value="BIR_REPEAT_2"/>
    <property type="match status" value="1"/>
</dbReference>
<dbReference type="SMART" id="SM00238">
    <property type="entry name" value="BIR"/>
    <property type="match status" value="1"/>
</dbReference>
<evidence type="ECO:0000256" key="1">
    <source>
        <dbReference type="SAM" id="MobiDB-lite"/>
    </source>
</evidence>
<dbReference type="PANTHER" id="PTHR10044">
    <property type="entry name" value="INHIBITOR OF APOPTOSIS"/>
    <property type="match status" value="1"/>
</dbReference>
<evidence type="ECO:0000313" key="2">
    <source>
        <dbReference type="EnsemblMetazoa" id="AALB004136-PA"/>
    </source>
</evidence>
<dbReference type="EnsemblMetazoa" id="AALB004136-RA">
    <property type="protein sequence ID" value="AALB004136-PA"/>
    <property type="gene ID" value="AALB004136"/>
</dbReference>
<feature type="region of interest" description="Disordered" evidence="1">
    <location>
        <begin position="1"/>
        <end position="24"/>
    </location>
</feature>
<dbReference type="PANTHER" id="PTHR10044:SF139">
    <property type="entry name" value="DEATH-ASSOCIATED INHIBITOR OF APOPTOSIS 2"/>
    <property type="match status" value="1"/>
</dbReference>
<dbReference type="Proteomes" id="UP000069272">
    <property type="component" value="Chromosome 3L"/>
</dbReference>
<protein>
    <submittedName>
        <fullName evidence="2">Uncharacterized protein</fullName>
    </submittedName>
</protein>
<evidence type="ECO:0000313" key="3">
    <source>
        <dbReference type="Proteomes" id="UP000069272"/>
    </source>
</evidence>
<dbReference type="InterPro" id="IPR050784">
    <property type="entry name" value="IAP"/>
</dbReference>